<dbReference type="Proteomes" id="UP000604046">
    <property type="component" value="Unassembled WGS sequence"/>
</dbReference>
<feature type="region of interest" description="Disordered" evidence="1">
    <location>
        <begin position="1"/>
        <end position="27"/>
    </location>
</feature>
<sequence length="669" mass="73951">MQRRVSRSRRSRGPGVPSSASWRSARTHRKACRASVAGTCLARPSGAWRTAWLVKGSWPLQRRSCHRGMLGRSPWMSAWAFYDVTDNFIDDAELAAVNAYDTQQQKQKTGGSRKAASRGELDSVRPVVATTEEDQAFLAGFRLTGAEVSGTSDESDWESVEQSYTNVRSNPWNRESRGWQSQLSELKEELMLVDAKPSLASPKAGDLGELPLTEEECLSRIKAVLTEFCEAADAGDQSSGRPALCSQPQLESALADVCRRLPPLLRMPLKPEDQVKDDFGTGTGGFNRRFKRFTLKNLEPKLVQPRKSGVLELTGAEDQVDPFAWSPAEEFAWCCFCWRLLTAMSPGLRRAPYTRQWLKAAREPQQEAVKLVQQELAVRVQKAISAQESGESTGKAKDPSGWVATALKRGALAWPAMALQALWLRKMLWQAQRQSKRVHPIFPDTDSDFSSRKTEVVKAQHKALTVFIINQFDQLGSLKVDKDALGRAMGYRSTQAQGKPSKKEEKEASSKAAAQRTKPSSKTSSSSFEVGHWVEILRQGERAGGGRNAVIEEMPAIRGGEVQLRTPGGALEAHPLKRLKSAHLWRKGQHVQAKIEGKWEMGNILTDMILPKEARVTSTHPVMVCLCSQKAKVATVDFQHVRPPGRSESSGQAGAGERPSSSRSVIEVK</sequence>
<proteinExistence type="predicted"/>
<keyword evidence="3" id="KW-1185">Reference proteome</keyword>
<protein>
    <submittedName>
        <fullName evidence="2">Uncharacterized protein</fullName>
    </submittedName>
</protein>
<dbReference type="OrthoDB" id="10445988at2759"/>
<evidence type="ECO:0000256" key="1">
    <source>
        <dbReference type="SAM" id="MobiDB-lite"/>
    </source>
</evidence>
<feature type="compositionally biased region" description="Polar residues" evidence="1">
    <location>
        <begin position="659"/>
        <end position="669"/>
    </location>
</feature>
<feature type="compositionally biased region" description="Polar residues" evidence="1">
    <location>
        <begin position="101"/>
        <end position="110"/>
    </location>
</feature>
<comment type="caution">
    <text evidence="2">The sequence shown here is derived from an EMBL/GenBank/DDBJ whole genome shotgun (WGS) entry which is preliminary data.</text>
</comment>
<feature type="compositionally biased region" description="Basic residues" evidence="1">
    <location>
        <begin position="1"/>
        <end position="12"/>
    </location>
</feature>
<feature type="region of interest" description="Disordered" evidence="1">
    <location>
        <begin position="101"/>
        <end position="121"/>
    </location>
</feature>
<feature type="region of interest" description="Disordered" evidence="1">
    <location>
        <begin position="641"/>
        <end position="669"/>
    </location>
</feature>
<evidence type="ECO:0000313" key="3">
    <source>
        <dbReference type="Proteomes" id="UP000604046"/>
    </source>
</evidence>
<organism evidence="2 3">
    <name type="scientific">Symbiodinium natans</name>
    <dbReference type="NCBI Taxonomy" id="878477"/>
    <lineage>
        <taxon>Eukaryota</taxon>
        <taxon>Sar</taxon>
        <taxon>Alveolata</taxon>
        <taxon>Dinophyceae</taxon>
        <taxon>Suessiales</taxon>
        <taxon>Symbiodiniaceae</taxon>
        <taxon>Symbiodinium</taxon>
    </lineage>
</organism>
<feature type="compositionally biased region" description="Low complexity" evidence="1">
    <location>
        <begin position="510"/>
        <end position="526"/>
    </location>
</feature>
<dbReference type="EMBL" id="CAJNDS010002079">
    <property type="protein sequence ID" value="CAE7310343.1"/>
    <property type="molecule type" value="Genomic_DNA"/>
</dbReference>
<reference evidence="2" key="1">
    <citation type="submission" date="2021-02" db="EMBL/GenBank/DDBJ databases">
        <authorList>
            <person name="Dougan E. K."/>
            <person name="Rhodes N."/>
            <person name="Thang M."/>
            <person name="Chan C."/>
        </authorList>
    </citation>
    <scope>NUCLEOTIDE SEQUENCE</scope>
</reference>
<name>A0A812NKS7_9DINO</name>
<dbReference type="AlphaFoldDB" id="A0A812NKS7"/>
<evidence type="ECO:0000313" key="2">
    <source>
        <dbReference type="EMBL" id="CAE7310343.1"/>
    </source>
</evidence>
<gene>
    <name evidence="2" type="ORF">SNAT2548_LOCUS16303</name>
</gene>
<feature type="region of interest" description="Disordered" evidence="1">
    <location>
        <begin position="491"/>
        <end position="526"/>
    </location>
</feature>
<accession>A0A812NKS7</accession>